<dbReference type="Pfam" id="PF20327">
    <property type="entry name" value="DUF6622"/>
    <property type="match status" value="1"/>
</dbReference>
<name>A0ABS8WDL5_9GAMM</name>
<feature type="transmembrane region" description="Helical" evidence="1">
    <location>
        <begin position="75"/>
        <end position="97"/>
    </location>
</feature>
<feature type="transmembrane region" description="Helical" evidence="1">
    <location>
        <begin position="117"/>
        <end position="135"/>
    </location>
</feature>
<dbReference type="InterPro" id="IPR046730">
    <property type="entry name" value="DUF6622"/>
</dbReference>
<keyword evidence="1" id="KW-1133">Transmembrane helix</keyword>
<proteinExistence type="predicted"/>
<keyword evidence="1" id="KW-0812">Transmembrane</keyword>
<evidence type="ECO:0000256" key="1">
    <source>
        <dbReference type="SAM" id="Phobius"/>
    </source>
</evidence>
<feature type="transmembrane region" description="Helical" evidence="1">
    <location>
        <begin position="43"/>
        <end position="63"/>
    </location>
</feature>
<feature type="transmembrane region" description="Helical" evidence="1">
    <location>
        <begin position="20"/>
        <end position="37"/>
    </location>
</feature>
<comment type="caution">
    <text evidence="2">The sequence shown here is derived from an EMBL/GenBank/DDBJ whole genome shotgun (WGS) entry which is preliminary data.</text>
</comment>
<keyword evidence="1" id="KW-0472">Membrane</keyword>
<gene>
    <name evidence="2" type="ORF">K6Y31_12950</name>
</gene>
<accession>A0ABS8WDL5</accession>
<evidence type="ECO:0000313" key="2">
    <source>
        <dbReference type="EMBL" id="MCE2595721.1"/>
    </source>
</evidence>
<evidence type="ECO:0000313" key="3">
    <source>
        <dbReference type="Proteomes" id="UP001201273"/>
    </source>
</evidence>
<dbReference type="EMBL" id="JAIMJA010000012">
    <property type="protein sequence ID" value="MCE2595721.1"/>
    <property type="molecule type" value="Genomic_DNA"/>
</dbReference>
<evidence type="ECO:0008006" key="4">
    <source>
        <dbReference type="Google" id="ProtNLM"/>
    </source>
</evidence>
<keyword evidence="3" id="KW-1185">Reference proteome</keyword>
<organism evidence="2 3">
    <name type="scientific">Motilimonas cestriensis</name>
    <dbReference type="NCBI Taxonomy" id="2742685"/>
    <lineage>
        <taxon>Bacteria</taxon>
        <taxon>Pseudomonadati</taxon>
        <taxon>Pseudomonadota</taxon>
        <taxon>Gammaproteobacteria</taxon>
        <taxon>Alteromonadales</taxon>
        <taxon>Alteromonadales genera incertae sedis</taxon>
        <taxon>Motilimonas</taxon>
    </lineage>
</organism>
<reference evidence="2 3" key="1">
    <citation type="journal article" date="2022" name="Environ. Microbiol. Rep.">
        <title>Eco-phylogenetic analyses reveal divergent evolution of vitamin B12 metabolism in the marine bacterial family 'Psychromonadaceae'.</title>
        <authorList>
            <person name="Jin X."/>
            <person name="Yang Y."/>
            <person name="Cao H."/>
            <person name="Gao B."/>
            <person name="Zhao Z."/>
        </authorList>
    </citation>
    <scope>NUCLEOTIDE SEQUENCE [LARGE SCALE GENOMIC DNA]</scope>
    <source>
        <strain evidence="2 3">MKS20</strain>
    </source>
</reference>
<sequence length="150" mass="16661">MLFLIVLGIQQSKDRKVRKYLILPLPIGMALLSYLGVQSSFGLAWLPVGLWFLALVLIAYSVAKYFPVKKVQFNADLASFIIPGSWIPLVLMMAIFFTKYFVGVLNALQPTIVSDPTFIVVCSIIYGSFSGLFVARAFSMWRAIDSVAAK</sequence>
<protein>
    <recommendedName>
        <fullName evidence="4">Transmembrane protein</fullName>
    </recommendedName>
</protein>
<dbReference type="Proteomes" id="UP001201273">
    <property type="component" value="Unassembled WGS sequence"/>
</dbReference>